<evidence type="ECO:0000313" key="5">
    <source>
        <dbReference type="EMBL" id="UOB19299.1"/>
    </source>
</evidence>
<sequence length="326" mass="37461">MLEIKNVSFGYNDNPVLKNISFKAAKGKHISIMGESGCGKSTLLKIIYGLLHIDEGEIFYNKKKLLGPNFNLVPGEDFMKYQAQDFDLMSFITVEENVGKYLSNFYRTEKKNRTLELLELVGMTDYAHIKPKHLSGGQQQRVALARALAKEPEVILLDEPFSSIDNFKKYKYRRDLFSYFKKENITCIVATHDMEDSLAFADEIIVLKRGLIIDRGTPRKLYKKPANKYVAALFDEANEIPACLFIPYENKFKTVIVYAHELKTVSNSALEVQVSKTYFKGSRYLHESFYSNGIIYFENKEEIKPGKKVFLNTNKTLLHKRLGITN</sequence>
<gene>
    <name evidence="5" type="ORF">MQE35_08370</name>
</gene>
<dbReference type="InterPro" id="IPR017871">
    <property type="entry name" value="ABC_transporter-like_CS"/>
</dbReference>
<dbReference type="PROSITE" id="PS00211">
    <property type="entry name" value="ABC_TRANSPORTER_1"/>
    <property type="match status" value="1"/>
</dbReference>
<accession>A0A9E7D4T8</accession>
<dbReference type="GO" id="GO:0005524">
    <property type="term" value="F:ATP binding"/>
    <property type="evidence" value="ECO:0007669"/>
    <property type="project" value="UniProtKB-KW"/>
</dbReference>
<feature type="domain" description="AAA+ ATPase" evidence="4">
    <location>
        <begin position="26"/>
        <end position="211"/>
    </location>
</feature>
<dbReference type="Proteomes" id="UP000831290">
    <property type="component" value="Chromosome"/>
</dbReference>
<dbReference type="Gene3D" id="3.40.50.300">
    <property type="entry name" value="P-loop containing nucleotide triphosphate hydrolases"/>
    <property type="match status" value="1"/>
</dbReference>
<keyword evidence="3 5" id="KW-0067">ATP-binding</keyword>
<evidence type="ECO:0000259" key="4">
    <source>
        <dbReference type="SMART" id="SM00382"/>
    </source>
</evidence>
<dbReference type="InterPro" id="IPR050093">
    <property type="entry name" value="ABC_SmlMolc_Importer"/>
</dbReference>
<dbReference type="SMART" id="SM00382">
    <property type="entry name" value="AAA"/>
    <property type="match status" value="1"/>
</dbReference>
<evidence type="ECO:0000256" key="1">
    <source>
        <dbReference type="ARBA" id="ARBA00022448"/>
    </source>
</evidence>
<keyword evidence="2" id="KW-0547">Nucleotide-binding</keyword>
<evidence type="ECO:0000256" key="2">
    <source>
        <dbReference type="ARBA" id="ARBA00022741"/>
    </source>
</evidence>
<proteinExistence type="predicted"/>
<dbReference type="SUPFAM" id="SSF52540">
    <property type="entry name" value="P-loop containing nucleoside triphosphate hydrolases"/>
    <property type="match status" value="1"/>
</dbReference>
<reference evidence="5" key="1">
    <citation type="submission" date="2022-03" db="EMBL/GenBank/DDBJ databases">
        <title>Description of Abyssus ytuae gen. nov., sp. nov., a novel member of the family Flavobacteriaceae isolated from the sediment of Mariana Trench.</title>
        <authorList>
            <person name="Zhang J."/>
            <person name="Xu X."/>
        </authorList>
    </citation>
    <scope>NUCLEOTIDE SEQUENCE</scope>
    <source>
        <strain evidence="5">MT3330</strain>
    </source>
</reference>
<protein>
    <submittedName>
        <fullName evidence="5">ABC transporter ATP-binding protein</fullName>
    </submittedName>
</protein>
<dbReference type="Pfam" id="PF00005">
    <property type="entry name" value="ABC_tran"/>
    <property type="match status" value="1"/>
</dbReference>
<dbReference type="InterPro" id="IPR003593">
    <property type="entry name" value="AAA+_ATPase"/>
</dbReference>
<dbReference type="AlphaFoldDB" id="A0A9E7D4T8"/>
<keyword evidence="1" id="KW-0813">Transport</keyword>
<keyword evidence="6" id="KW-1185">Reference proteome</keyword>
<evidence type="ECO:0000256" key="3">
    <source>
        <dbReference type="ARBA" id="ARBA00022840"/>
    </source>
</evidence>
<dbReference type="RefSeq" id="WP_255845915.1">
    <property type="nucleotide sequence ID" value="NZ_CP094358.1"/>
</dbReference>
<dbReference type="EMBL" id="CP094358">
    <property type="protein sequence ID" value="UOB19299.1"/>
    <property type="molecule type" value="Genomic_DNA"/>
</dbReference>
<evidence type="ECO:0000313" key="6">
    <source>
        <dbReference type="Proteomes" id="UP000831290"/>
    </source>
</evidence>
<dbReference type="PANTHER" id="PTHR42781">
    <property type="entry name" value="SPERMIDINE/PUTRESCINE IMPORT ATP-BINDING PROTEIN POTA"/>
    <property type="match status" value="1"/>
</dbReference>
<name>A0A9E7D4T8_9FLAO</name>
<dbReference type="InterPro" id="IPR027417">
    <property type="entry name" value="P-loop_NTPase"/>
</dbReference>
<dbReference type="InterPro" id="IPR003439">
    <property type="entry name" value="ABC_transporter-like_ATP-bd"/>
</dbReference>
<dbReference type="PANTHER" id="PTHR42781:SF4">
    <property type="entry name" value="SPERMIDINE_PUTRESCINE IMPORT ATP-BINDING PROTEIN POTA"/>
    <property type="match status" value="1"/>
</dbReference>
<dbReference type="GO" id="GO:0016887">
    <property type="term" value="F:ATP hydrolysis activity"/>
    <property type="evidence" value="ECO:0007669"/>
    <property type="project" value="InterPro"/>
</dbReference>
<dbReference type="KEGG" id="fbm:MQE35_08370"/>
<organism evidence="5 6">
    <name type="scientific">Abyssalbus ytuae</name>
    <dbReference type="NCBI Taxonomy" id="2926907"/>
    <lineage>
        <taxon>Bacteria</taxon>
        <taxon>Pseudomonadati</taxon>
        <taxon>Bacteroidota</taxon>
        <taxon>Flavobacteriia</taxon>
        <taxon>Flavobacteriales</taxon>
        <taxon>Flavobacteriaceae</taxon>
        <taxon>Abyssalbus</taxon>
    </lineage>
</organism>